<reference evidence="2" key="1">
    <citation type="submission" date="2020-10" db="EMBL/GenBank/DDBJ databases">
        <authorList>
            <person name="Gilroy R."/>
        </authorList>
    </citation>
    <scope>NUCLEOTIDE SEQUENCE</scope>
    <source>
        <strain evidence="2">ChiGjej1B1-24693</strain>
    </source>
</reference>
<dbReference type="Pfam" id="PF24740">
    <property type="entry name" value="DUF7691"/>
    <property type="match status" value="1"/>
</dbReference>
<dbReference type="EMBL" id="DVLP01000135">
    <property type="protein sequence ID" value="HIT74827.1"/>
    <property type="molecule type" value="Genomic_DNA"/>
</dbReference>
<dbReference type="AlphaFoldDB" id="A0A9D1GX35"/>
<comment type="caution">
    <text evidence="2">The sequence shown here is derived from an EMBL/GenBank/DDBJ whole genome shotgun (WGS) entry which is preliminary data.</text>
</comment>
<protein>
    <recommendedName>
        <fullName evidence="1">DUF7691 domain-containing protein</fullName>
    </recommendedName>
</protein>
<dbReference type="Proteomes" id="UP000886842">
    <property type="component" value="Unassembled WGS sequence"/>
</dbReference>
<reference evidence="2" key="2">
    <citation type="journal article" date="2021" name="PeerJ">
        <title>Extensive microbial diversity within the chicken gut microbiome revealed by metagenomics and culture.</title>
        <authorList>
            <person name="Gilroy R."/>
            <person name="Ravi A."/>
            <person name="Getino M."/>
            <person name="Pursley I."/>
            <person name="Horton D.L."/>
            <person name="Alikhan N.F."/>
            <person name="Baker D."/>
            <person name="Gharbi K."/>
            <person name="Hall N."/>
            <person name="Watson M."/>
            <person name="Adriaenssens E.M."/>
            <person name="Foster-Nyarko E."/>
            <person name="Jarju S."/>
            <person name="Secka A."/>
            <person name="Antonio M."/>
            <person name="Oren A."/>
            <person name="Chaudhuri R.R."/>
            <person name="La Ragione R."/>
            <person name="Hildebrand F."/>
            <person name="Pallen M.J."/>
        </authorList>
    </citation>
    <scope>NUCLEOTIDE SEQUENCE</scope>
    <source>
        <strain evidence="2">ChiGjej1B1-24693</strain>
    </source>
</reference>
<feature type="domain" description="DUF7691" evidence="1">
    <location>
        <begin position="3"/>
        <end position="215"/>
    </location>
</feature>
<name>A0A9D1GX35_9ACTN</name>
<evidence type="ECO:0000259" key="1">
    <source>
        <dbReference type="Pfam" id="PF24740"/>
    </source>
</evidence>
<organism evidence="2 3">
    <name type="scientific">Candidatus Avipropionibacterium avicola</name>
    <dbReference type="NCBI Taxonomy" id="2840701"/>
    <lineage>
        <taxon>Bacteria</taxon>
        <taxon>Bacillati</taxon>
        <taxon>Actinomycetota</taxon>
        <taxon>Actinomycetes</taxon>
        <taxon>Propionibacteriales</taxon>
        <taxon>Propionibacteriaceae</taxon>
        <taxon>Propionibacteriaceae incertae sedis</taxon>
        <taxon>Candidatus Avipropionibacterium</taxon>
    </lineage>
</organism>
<gene>
    <name evidence="2" type="ORF">IAA98_04510</name>
</gene>
<sequence length="218" mass="24264">MDIRLYAIGMDEVVTMYGAAAEGAPEATQLREIGERGCRPEAEEAPRGLGRFFARRTRTLTEVDPDEPDADDVEAFLTGDSIAPHRVRAAWRLQERLIAGRAWGSFSLPYGTQDVDQVDFALARGGVSAAVGLRHLFASTTPISLVSQHDLVVGWHDHDRAHQMAESFRTALDEVPTEQRDQVVQLVDWLDQLDTWAEQAAAAGRPRPDLIGFWYLPR</sequence>
<evidence type="ECO:0000313" key="2">
    <source>
        <dbReference type="EMBL" id="HIT74827.1"/>
    </source>
</evidence>
<proteinExistence type="predicted"/>
<accession>A0A9D1GX35</accession>
<dbReference type="InterPro" id="IPR056108">
    <property type="entry name" value="DUF7691"/>
</dbReference>
<evidence type="ECO:0000313" key="3">
    <source>
        <dbReference type="Proteomes" id="UP000886842"/>
    </source>
</evidence>